<accession>A0A0R3TNQ4</accession>
<evidence type="ECO:0000256" key="5">
    <source>
        <dbReference type="ARBA" id="ARBA00022826"/>
    </source>
</evidence>
<dbReference type="GO" id="GO:0008076">
    <property type="term" value="C:voltage-gated potassium channel complex"/>
    <property type="evidence" value="ECO:0007669"/>
    <property type="project" value="InterPro"/>
</dbReference>
<evidence type="ECO:0000256" key="10">
    <source>
        <dbReference type="ARBA" id="ARBA00023136"/>
    </source>
</evidence>
<dbReference type="STRING" id="102285.A0A0R3TNQ4"/>
<name>A0A0R3TNQ4_RODNA</name>
<keyword evidence="10 13" id="KW-0472">Membrane</keyword>
<dbReference type="PRINTS" id="PR00169">
    <property type="entry name" value="KCHANNEL"/>
</dbReference>
<dbReference type="GO" id="GO:0005249">
    <property type="term" value="F:voltage-gated potassium channel activity"/>
    <property type="evidence" value="ECO:0007669"/>
    <property type="project" value="InterPro"/>
</dbReference>
<feature type="region of interest" description="Disordered" evidence="12">
    <location>
        <begin position="706"/>
        <end position="727"/>
    </location>
</feature>
<dbReference type="InterPro" id="IPR027359">
    <property type="entry name" value="Volt_channel_dom_sf"/>
</dbReference>
<dbReference type="Gene3D" id="3.30.710.10">
    <property type="entry name" value="Potassium Channel Kv1.1, Chain A"/>
    <property type="match status" value="1"/>
</dbReference>
<dbReference type="PANTHER" id="PTHR11537">
    <property type="entry name" value="VOLTAGE-GATED POTASSIUM CHANNEL"/>
    <property type="match status" value="1"/>
</dbReference>
<dbReference type="WBParaSite" id="HNAJ_0000903301-mRNA-1">
    <property type="protein sequence ID" value="HNAJ_0000903301-mRNA-1"/>
    <property type="gene ID" value="HNAJ_0000903301"/>
</dbReference>
<dbReference type="Gene3D" id="1.20.120.350">
    <property type="entry name" value="Voltage-gated potassium channels. Chain C"/>
    <property type="match status" value="1"/>
</dbReference>
<feature type="transmembrane region" description="Helical" evidence="13">
    <location>
        <begin position="587"/>
        <end position="604"/>
    </location>
</feature>
<dbReference type="GO" id="GO:0051260">
    <property type="term" value="P:protein homooligomerization"/>
    <property type="evidence" value="ECO:0007669"/>
    <property type="project" value="InterPro"/>
</dbReference>
<dbReference type="OrthoDB" id="1244179at2759"/>
<keyword evidence="17" id="KW-1185">Reference proteome</keyword>
<keyword evidence="11" id="KW-0407">Ion channel</keyword>
<feature type="transmembrane region" description="Helical" evidence="13">
    <location>
        <begin position="518"/>
        <end position="540"/>
    </location>
</feature>
<evidence type="ECO:0000256" key="1">
    <source>
        <dbReference type="ARBA" id="ARBA00004141"/>
    </source>
</evidence>
<evidence type="ECO:0000256" key="3">
    <source>
        <dbReference type="ARBA" id="ARBA00022538"/>
    </source>
</evidence>
<dbReference type="PANTHER" id="PTHR11537:SF254">
    <property type="entry name" value="POTASSIUM VOLTAGE-GATED CHANNEL PROTEIN SHAB"/>
    <property type="match status" value="1"/>
</dbReference>
<feature type="region of interest" description="Disordered" evidence="12">
    <location>
        <begin position="58"/>
        <end position="85"/>
    </location>
</feature>
<evidence type="ECO:0000256" key="8">
    <source>
        <dbReference type="ARBA" id="ARBA00022989"/>
    </source>
</evidence>
<keyword evidence="4 13" id="KW-0812">Transmembrane</keyword>
<gene>
    <name evidence="16" type="ORF">HNAJ_LOCUS9029</name>
</gene>
<feature type="domain" description="Potassium channel tetramerisation-type BTB" evidence="15">
    <location>
        <begin position="147"/>
        <end position="228"/>
    </location>
</feature>
<dbReference type="InterPro" id="IPR005821">
    <property type="entry name" value="Ion_trans_dom"/>
</dbReference>
<feature type="transmembrane region" description="Helical" evidence="13">
    <location>
        <begin position="560"/>
        <end position="581"/>
    </location>
</feature>
<keyword evidence="3" id="KW-0633">Potassium transport</keyword>
<evidence type="ECO:0000313" key="17">
    <source>
        <dbReference type="Proteomes" id="UP000278807"/>
    </source>
</evidence>
<dbReference type="InterPro" id="IPR003131">
    <property type="entry name" value="T1-type_BTB"/>
</dbReference>
<feature type="compositionally biased region" description="Basic residues" evidence="12">
    <location>
        <begin position="1"/>
        <end position="10"/>
    </location>
</feature>
<evidence type="ECO:0000256" key="13">
    <source>
        <dbReference type="SAM" id="Phobius"/>
    </source>
</evidence>
<protein>
    <submittedName>
        <fullName evidence="18">BTB domain-containing protein</fullName>
    </submittedName>
</protein>
<feature type="domain" description="Ion transport" evidence="14">
    <location>
        <begin position="427"/>
        <end position="642"/>
    </location>
</feature>
<feature type="region of interest" description="Disordered" evidence="12">
    <location>
        <begin position="1"/>
        <end position="41"/>
    </location>
</feature>
<dbReference type="EMBL" id="UZAE01012468">
    <property type="protein sequence ID" value="VDO05288.1"/>
    <property type="molecule type" value="Genomic_DNA"/>
</dbReference>
<dbReference type="Pfam" id="PF02214">
    <property type="entry name" value="BTB_2"/>
    <property type="match status" value="1"/>
</dbReference>
<sequence>MDSFGGKKRTISFGKTEIGNESSSTSGSATSESRSDVTVGRQQRVFINSAFSLESQKWEEKPVGTHSYSTPSLPSELPPNYRSSRFSSGNIKYPEGLINDPGTSLQLIGNGRPPHRTSSVNNPPETLSNAASLGRYGYDVKYAGPLLRLNISGTIFLVKVNTLQRDPLVFEKILEDAEYIPETNEYYFERDPFIFRFVLAYLRHKELHLPMNICGPLMEKELESWGLQLGFDLQRCCLGPVMETKSKMESLRKFEETFSESPVECNYSSKFCIQWQKLRQYVWRIITDTPKKRWLGMLLNKSAQNNTDGENMDDSISHHGSEFDLSPTKPQPLESIDLENLGGSEERANSLGSEAHNNLMNPFNWRTLQKTPREITLCRIYVAFQFLVVISLMIYMTMAYIPELREPFGPRLKISGVNKTSLPHFPVHRSYYKFGDYNWQVTRPILVLRLLTWICVILFTIDLVARGIFCPRFFEWLRSFYTFTDIISLLPFYVEGIILNVMETLPTSPLTKKKIEDYMFVIDIFNMFKVFVICRIFRLLQRQRATRVLIYTIRTAATNIVMVFELMLLCAIFFGTSIFFFDENINSIFVGIWWAFTTMTTVGYGDVIPNSTPGRLIAVLCMIIGILLTSYTIPVLVNDFLLFYGHADQLAWMRGVHKSATVKRHKEKKELMTKKRIKQVRALIRNTVIGFGTPHDEIVERKHGVETYPNQATEATPNLQFPSSSTR</sequence>
<feature type="region of interest" description="Disordered" evidence="12">
    <location>
        <begin position="305"/>
        <end position="330"/>
    </location>
</feature>
<reference evidence="16 17" key="2">
    <citation type="submission" date="2018-11" db="EMBL/GenBank/DDBJ databases">
        <authorList>
            <consortium name="Pathogen Informatics"/>
        </authorList>
    </citation>
    <scope>NUCLEOTIDE SEQUENCE [LARGE SCALE GENOMIC DNA]</scope>
</reference>
<feature type="compositionally biased region" description="Polar residues" evidence="12">
    <location>
        <begin position="708"/>
        <end position="727"/>
    </location>
</feature>
<keyword evidence="2" id="KW-0813">Transport</keyword>
<evidence type="ECO:0000256" key="12">
    <source>
        <dbReference type="SAM" id="MobiDB-lite"/>
    </source>
</evidence>
<dbReference type="Pfam" id="PF00520">
    <property type="entry name" value="Ion_trans"/>
    <property type="match status" value="1"/>
</dbReference>
<feature type="transmembrane region" description="Helical" evidence="13">
    <location>
        <begin position="480"/>
        <end position="498"/>
    </location>
</feature>
<dbReference type="InterPro" id="IPR011333">
    <property type="entry name" value="SKP1/BTB/POZ_sf"/>
</dbReference>
<evidence type="ECO:0000259" key="15">
    <source>
        <dbReference type="Pfam" id="PF02214"/>
    </source>
</evidence>
<evidence type="ECO:0000256" key="4">
    <source>
        <dbReference type="ARBA" id="ARBA00022692"/>
    </source>
</evidence>
<organism evidence="18">
    <name type="scientific">Rodentolepis nana</name>
    <name type="common">Dwarf tapeworm</name>
    <name type="synonym">Hymenolepis nana</name>
    <dbReference type="NCBI Taxonomy" id="102285"/>
    <lineage>
        <taxon>Eukaryota</taxon>
        <taxon>Metazoa</taxon>
        <taxon>Spiralia</taxon>
        <taxon>Lophotrochozoa</taxon>
        <taxon>Platyhelminthes</taxon>
        <taxon>Cestoda</taxon>
        <taxon>Eucestoda</taxon>
        <taxon>Cyclophyllidea</taxon>
        <taxon>Hymenolepididae</taxon>
        <taxon>Rodentolepis</taxon>
    </lineage>
</organism>
<evidence type="ECO:0000259" key="14">
    <source>
        <dbReference type="Pfam" id="PF00520"/>
    </source>
</evidence>
<evidence type="ECO:0000256" key="7">
    <source>
        <dbReference type="ARBA" id="ARBA00022958"/>
    </source>
</evidence>
<dbReference type="Proteomes" id="UP000278807">
    <property type="component" value="Unassembled WGS sequence"/>
</dbReference>
<comment type="subcellular location">
    <subcellularLocation>
        <location evidence="1">Membrane</location>
        <topology evidence="1">Multi-pass membrane protein</topology>
    </subcellularLocation>
</comment>
<evidence type="ECO:0000256" key="2">
    <source>
        <dbReference type="ARBA" id="ARBA00022448"/>
    </source>
</evidence>
<evidence type="ECO:0000256" key="6">
    <source>
        <dbReference type="ARBA" id="ARBA00022882"/>
    </source>
</evidence>
<keyword evidence="5" id="KW-0631">Potassium channel</keyword>
<dbReference type="SUPFAM" id="SSF81324">
    <property type="entry name" value="Voltage-gated potassium channels"/>
    <property type="match status" value="1"/>
</dbReference>
<dbReference type="Gene3D" id="1.10.287.70">
    <property type="match status" value="1"/>
</dbReference>
<feature type="transmembrane region" description="Helical" evidence="13">
    <location>
        <begin position="616"/>
        <end position="637"/>
    </location>
</feature>
<dbReference type="AlphaFoldDB" id="A0A0R3TNQ4"/>
<dbReference type="InterPro" id="IPR028325">
    <property type="entry name" value="VG_K_chnl"/>
</dbReference>
<dbReference type="GO" id="GO:0001508">
    <property type="term" value="P:action potential"/>
    <property type="evidence" value="ECO:0007669"/>
    <property type="project" value="TreeGrafter"/>
</dbReference>
<evidence type="ECO:0000313" key="16">
    <source>
        <dbReference type="EMBL" id="VDO05288.1"/>
    </source>
</evidence>
<evidence type="ECO:0000256" key="11">
    <source>
        <dbReference type="ARBA" id="ARBA00023303"/>
    </source>
</evidence>
<evidence type="ECO:0000313" key="18">
    <source>
        <dbReference type="WBParaSite" id="HNAJ_0000903301-mRNA-1"/>
    </source>
</evidence>
<reference evidence="18" key="1">
    <citation type="submission" date="2017-02" db="UniProtKB">
        <authorList>
            <consortium name="WormBaseParasite"/>
        </authorList>
    </citation>
    <scope>IDENTIFICATION</scope>
</reference>
<keyword evidence="8 13" id="KW-1133">Transmembrane helix</keyword>
<feature type="transmembrane region" description="Helical" evidence="13">
    <location>
        <begin position="380"/>
        <end position="401"/>
    </location>
</feature>
<feature type="compositionally biased region" description="Low complexity" evidence="12">
    <location>
        <begin position="21"/>
        <end position="32"/>
    </location>
</feature>
<dbReference type="CDD" id="cd18317">
    <property type="entry name" value="BTB_POZ_Kv"/>
    <property type="match status" value="1"/>
</dbReference>
<dbReference type="SUPFAM" id="SSF54695">
    <property type="entry name" value="POZ domain"/>
    <property type="match status" value="1"/>
</dbReference>
<keyword evidence="6" id="KW-0851">Voltage-gated channel</keyword>
<feature type="transmembrane region" description="Helical" evidence="13">
    <location>
        <begin position="446"/>
        <end position="468"/>
    </location>
</feature>
<keyword evidence="7" id="KW-0630">Potassium</keyword>
<proteinExistence type="predicted"/>
<evidence type="ECO:0000256" key="9">
    <source>
        <dbReference type="ARBA" id="ARBA00023065"/>
    </source>
</evidence>
<keyword evidence="9" id="KW-0406">Ion transport</keyword>